<reference evidence="2 3" key="1">
    <citation type="journal article" date="2009" name="Stand. Genomic Sci.">
        <title>Complete genome sequence of Pedobacter heparinus type strain (HIM 762-3).</title>
        <authorList>
            <person name="Han C."/>
            <person name="Spring S."/>
            <person name="Lapidus A."/>
            <person name="Del Rio T.G."/>
            <person name="Tice H."/>
            <person name="Copeland A."/>
            <person name="Cheng J.F."/>
            <person name="Lucas S."/>
            <person name="Chen F."/>
            <person name="Nolan M."/>
            <person name="Bruce D."/>
            <person name="Goodwin L."/>
            <person name="Pitluck S."/>
            <person name="Ivanova N."/>
            <person name="Mavromatis K."/>
            <person name="Mikhailova N."/>
            <person name="Pati A."/>
            <person name="Chen A."/>
            <person name="Palaniappan K."/>
            <person name="Land M."/>
            <person name="Hauser L."/>
            <person name="Chang Y.J."/>
            <person name="Jeffries C.C."/>
            <person name="Saunders E."/>
            <person name="Chertkov O."/>
            <person name="Brettin T."/>
            <person name="Goker M."/>
            <person name="Rohde M."/>
            <person name="Bristow J."/>
            <person name="Eisen J.A."/>
            <person name="Markowitz V."/>
            <person name="Hugenholtz P."/>
            <person name="Kyrpides N.C."/>
            <person name="Klenk H.P."/>
            <person name="Detter J.C."/>
        </authorList>
    </citation>
    <scope>NUCLEOTIDE SEQUENCE [LARGE SCALE GENOMIC DNA]</scope>
    <source>
        <strain evidence="3">ATCC 13125 / DSM 2366 / CIP 104194 / JCM 7457 / NBRC 12017 / NCIMB 9290 / NRRL B-14731 / HIM 762-3</strain>
    </source>
</reference>
<evidence type="ECO:0000313" key="3">
    <source>
        <dbReference type="Proteomes" id="UP000000852"/>
    </source>
</evidence>
<dbReference type="KEGG" id="phe:Phep_0005"/>
<dbReference type="PANTHER" id="PTHR46211">
    <property type="entry name" value="GLYCEROPHOSPHORYL DIESTER PHOSPHODIESTERASE"/>
    <property type="match status" value="1"/>
</dbReference>
<evidence type="ECO:0000313" key="2">
    <source>
        <dbReference type="EMBL" id="ACU02231.1"/>
    </source>
</evidence>
<dbReference type="EMBL" id="CP001681">
    <property type="protein sequence ID" value="ACU02231.1"/>
    <property type="molecule type" value="Genomic_DNA"/>
</dbReference>
<dbReference type="InterPro" id="IPR017946">
    <property type="entry name" value="PLC-like_Pdiesterase_TIM-brl"/>
</dbReference>
<dbReference type="Gene3D" id="3.20.20.190">
    <property type="entry name" value="Phosphatidylinositol (PI) phosphodiesterase"/>
    <property type="match status" value="1"/>
</dbReference>
<feature type="domain" description="GP-PDE" evidence="1">
    <location>
        <begin position="50"/>
        <end position="278"/>
    </location>
</feature>
<dbReference type="HOGENOM" id="CLU_030006_3_5_10"/>
<dbReference type="eggNOG" id="COG0584">
    <property type="taxonomic scope" value="Bacteria"/>
</dbReference>
<dbReference type="Pfam" id="PF03009">
    <property type="entry name" value="GDPD"/>
    <property type="match status" value="1"/>
</dbReference>
<organism evidence="2 3">
    <name type="scientific">Pedobacter heparinus (strain ATCC 13125 / DSM 2366 / CIP 104194 / JCM 7457 / NBRC 12017 / NCIMB 9290 / NRRL B-14731 / HIM 762-3)</name>
    <dbReference type="NCBI Taxonomy" id="485917"/>
    <lineage>
        <taxon>Bacteria</taxon>
        <taxon>Pseudomonadati</taxon>
        <taxon>Bacteroidota</taxon>
        <taxon>Sphingobacteriia</taxon>
        <taxon>Sphingobacteriales</taxon>
        <taxon>Sphingobacteriaceae</taxon>
        <taxon>Pedobacter</taxon>
    </lineage>
</organism>
<dbReference type="GO" id="GO:0008081">
    <property type="term" value="F:phosphoric diester hydrolase activity"/>
    <property type="evidence" value="ECO:0007669"/>
    <property type="project" value="InterPro"/>
</dbReference>
<gene>
    <name evidence="2" type="ordered locus">Phep_0005</name>
</gene>
<name>C6XXH7_PEDHD</name>
<accession>C6XXH7</accession>
<evidence type="ECO:0000259" key="1">
    <source>
        <dbReference type="PROSITE" id="PS51704"/>
    </source>
</evidence>
<dbReference type="AlphaFoldDB" id="C6XXH7"/>
<dbReference type="SUPFAM" id="SSF51695">
    <property type="entry name" value="PLC-like phosphodiesterases"/>
    <property type="match status" value="1"/>
</dbReference>
<keyword evidence="3" id="KW-1185">Reference proteome</keyword>
<dbReference type="PANTHER" id="PTHR46211:SF1">
    <property type="entry name" value="GLYCEROPHOSPHODIESTER PHOSPHODIESTERASE, CYTOPLASMIC"/>
    <property type="match status" value="1"/>
</dbReference>
<proteinExistence type="predicted"/>
<dbReference type="Proteomes" id="UP000000852">
    <property type="component" value="Chromosome"/>
</dbReference>
<dbReference type="STRING" id="485917.Phep_0005"/>
<dbReference type="InterPro" id="IPR030395">
    <property type="entry name" value="GP_PDE_dom"/>
</dbReference>
<protein>
    <submittedName>
        <fullName evidence="2">Glycerophosphoryl diester phosphodiesterase</fullName>
    </submittedName>
</protein>
<sequence length="282" mass="32091">MFRFVFIIFTLVKKHNNMKQVSLLIVLMVMTLNGAFAQKKIKTINSWNKNQVIAHRGAWKKNNLPENSIASLKEAIRIGCFGSEFDVHMTLDSVLVVNHDPDFQGMHIEKSTYKELLGKKLSNGEGIPTLEAYLKAGMKQKTTRLILEVKPSKAGAEFDKILTAKVVAMVHKLNATAWVDYISFSYDILKQVLQIQPDAHVAYLKGDVSLEKMKQDGFYGADYNYSVYQKGEWFNKAKALGLTINAWTVNAEADMKWLLDNKVEFITTNEPELLFEVIKNHK</sequence>
<dbReference type="GO" id="GO:0006629">
    <property type="term" value="P:lipid metabolic process"/>
    <property type="evidence" value="ECO:0007669"/>
    <property type="project" value="InterPro"/>
</dbReference>
<dbReference type="PROSITE" id="PS51704">
    <property type="entry name" value="GP_PDE"/>
    <property type="match status" value="1"/>
</dbReference>